<comment type="caution">
    <text evidence="3">The sequence shown here is derived from an EMBL/GenBank/DDBJ whole genome shotgun (WGS) entry which is preliminary data.</text>
</comment>
<evidence type="ECO:0000256" key="1">
    <source>
        <dbReference type="SAM" id="Coils"/>
    </source>
</evidence>
<evidence type="ECO:0000256" key="2">
    <source>
        <dbReference type="SAM" id="Phobius"/>
    </source>
</evidence>
<accession>A0ABV2TG38</accession>
<feature type="transmembrane region" description="Helical" evidence="2">
    <location>
        <begin position="37"/>
        <end position="57"/>
    </location>
</feature>
<gene>
    <name evidence="3" type="ORF">ABXR19_01710</name>
</gene>
<organism evidence="3 4">
    <name type="scientific">Uliginosibacterium flavum</name>
    <dbReference type="NCBI Taxonomy" id="1396831"/>
    <lineage>
        <taxon>Bacteria</taxon>
        <taxon>Pseudomonadati</taxon>
        <taxon>Pseudomonadota</taxon>
        <taxon>Betaproteobacteria</taxon>
        <taxon>Rhodocyclales</taxon>
        <taxon>Zoogloeaceae</taxon>
        <taxon>Uliginosibacterium</taxon>
    </lineage>
</organism>
<sequence>MKDKRFVAGLIFTVGWLGFSLYMLLTKKQPTELNAWGDFFAGFFAPLAFLWLVLGYLQQGEELRHSTEALRLQAEELKNSVEQQSQLVAVSREQMQQELRALEDERERRRDAARPKFIPQHSTTIRSGGTTEYKIKLVNVGNTATKFRMRVDPELDGFSFHNQAIVSNGEVISLSFKASPNPTIATINYVDADGLPGEVRFDLSAEAERFVIGEVHRVV</sequence>
<proteinExistence type="predicted"/>
<protein>
    <submittedName>
        <fullName evidence="3">Uncharacterized protein</fullName>
    </submittedName>
</protein>
<feature type="transmembrane region" description="Helical" evidence="2">
    <location>
        <begin position="6"/>
        <end position="25"/>
    </location>
</feature>
<dbReference type="Proteomes" id="UP001549691">
    <property type="component" value="Unassembled WGS sequence"/>
</dbReference>
<name>A0ABV2TG38_9RHOO</name>
<keyword evidence="2" id="KW-1133">Transmembrane helix</keyword>
<keyword evidence="1" id="KW-0175">Coiled coil</keyword>
<dbReference type="EMBL" id="JBEWZI010000001">
    <property type="protein sequence ID" value="MET7012886.1"/>
    <property type="molecule type" value="Genomic_DNA"/>
</dbReference>
<evidence type="ECO:0000313" key="3">
    <source>
        <dbReference type="EMBL" id="MET7012886.1"/>
    </source>
</evidence>
<reference evidence="3 4" key="1">
    <citation type="submission" date="2024-07" db="EMBL/GenBank/DDBJ databases">
        <title>Uliginosibacterium flavum JJ3220;KACC:17644.</title>
        <authorList>
            <person name="Kim M.K."/>
        </authorList>
    </citation>
    <scope>NUCLEOTIDE SEQUENCE [LARGE SCALE GENOMIC DNA]</scope>
    <source>
        <strain evidence="3 4">KACC:17644</strain>
    </source>
</reference>
<keyword evidence="2" id="KW-0472">Membrane</keyword>
<evidence type="ECO:0000313" key="4">
    <source>
        <dbReference type="Proteomes" id="UP001549691"/>
    </source>
</evidence>
<feature type="coiled-coil region" evidence="1">
    <location>
        <begin position="67"/>
        <end position="112"/>
    </location>
</feature>
<dbReference type="RefSeq" id="WP_354599342.1">
    <property type="nucleotide sequence ID" value="NZ_JBEWZI010000001.1"/>
</dbReference>
<keyword evidence="4" id="KW-1185">Reference proteome</keyword>
<keyword evidence="2" id="KW-0812">Transmembrane</keyword>